<reference evidence="1 2" key="1">
    <citation type="submission" date="2020-04" db="EMBL/GenBank/DDBJ databases">
        <authorList>
            <person name="Pajer P."/>
            <person name="Broz P."/>
        </authorList>
    </citation>
    <scope>NUCLEOTIDE SEQUENCE [LARGE SCALE GENOMIC DNA]</scope>
    <source>
        <strain evidence="2">NRL-ATB46093</strain>
    </source>
</reference>
<dbReference type="InterPro" id="IPR029058">
    <property type="entry name" value="AB_hydrolase_fold"/>
</dbReference>
<dbReference type="AlphaFoldDB" id="A0A7H8QDW6"/>
<reference evidence="2" key="2">
    <citation type="submission" date="2020-06" db="EMBL/GenBank/DDBJ databases">
        <title>Isolation of Planomicrobium glaciei.</title>
        <authorList>
            <person name="Malisova L."/>
            <person name="Safrankova R."/>
            <person name="Jakubu V."/>
            <person name="Spanelova P."/>
        </authorList>
    </citation>
    <scope>NUCLEOTIDE SEQUENCE [LARGE SCALE GENOMIC DNA]</scope>
    <source>
        <strain evidence="2">NRL-ATB46093</strain>
    </source>
</reference>
<accession>A0A7H8QDW6</accession>
<name>A0A7H8QDW6_9BACL</name>
<dbReference type="Gene3D" id="3.40.50.1820">
    <property type="entry name" value="alpha/beta hydrolase"/>
    <property type="match status" value="1"/>
</dbReference>
<dbReference type="PANTHER" id="PTHR15394:SF3">
    <property type="entry name" value="SERINE HYDROLASE RBBP9"/>
    <property type="match status" value="1"/>
</dbReference>
<proteinExistence type="predicted"/>
<dbReference type="RefSeq" id="WP_176294923.1">
    <property type="nucleotide sequence ID" value="NZ_CP051177.1"/>
</dbReference>
<dbReference type="Proteomes" id="UP000509222">
    <property type="component" value="Chromosome"/>
</dbReference>
<dbReference type="InterPro" id="IPR010662">
    <property type="entry name" value="RBBP9/YdeN"/>
</dbReference>
<dbReference type="GO" id="GO:0016787">
    <property type="term" value="F:hydrolase activity"/>
    <property type="evidence" value="ECO:0007669"/>
    <property type="project" value="UniProtKB-KW"/>
</dbReference>
<evidence type="ECO:0000313" key="2">
    <source>
        <dbReference type="Proteomes" id="UP000509222"/>
    </source>
</evidence>
<sequence length="186" mass="20991">MKKQILFIHSAGPQGETQGSGRLIRYLEKELDGDFELRHPAMPAPEHPVYENWKRQIKEGFTDFREDSILIGHSLGGSALLKLLSEEKMEPRISALLLIASPVWGMNTNWGKEDFLLASGFSSKLPESLDISLFYSAHDDVVPFEHGAKYAELLPSARLRQIPGNSHLFENGLPELVEEIKRIKLK</sequence>
<keyword evidence="1" id="KW-0378">Hydrolase</keyword>
<protein>
    <submittedName>
        <fullName evidence="1">Serine hydrolase family protein</fullName>
    </submittedName>
</protein>
<dbReference type="PANTHER" id="PTHR15394">
    <property type="entry name" value="SERINE HYDROLASE RBBP9"/>
    <property type="match status" value="1"/>
</dbReference>
<dbReference type="Pfam" id="PF06821">
    <property type="entry name" value="Ser_hydrolase"/>
    <property type="match status" value="1"/>
</dbReference>
<evidence type="ECO:0000313" key="1">
    <source>
        <dbReference type="EMBL" id="QKX52137.1"/>
    </source>
</evidence>
<organism evidence="1 2">
    <name type="scientific">Planococcus glaciei</name>
    <dbReference type="NCBI Taxonomy" id="459472"/>
    <lineage>
        <taxon>Bacteria</taxon>
        <taxon>Bacillati</taxon>
        <taxon>Bacillota</taxon>
        <taxon>Bacilli</taxon>
        <taxon>Bacillales</taxon>
        <taxon>Caryophanaceae</taxon>
        <taxon>Planococcus</taxon>
    </lineage>
</organism>
<keyword evidence="2" id="KW-1185">Reference proteome</keyword>
<dbReference type="EMBL" id="CP051177">
    <property type="protein sequence ID" value="QKX52137.1"/>
    <property type="molecule type" value="Genomic_DNA"/>
</dbReference>
<dbReference type="SUPFAM" id="SSF53474">
    <property type="entry name" value="alpha/beta-Hydrolases"/>
    <property type="match status" value="1"/>
</dbReference>
<gene>
    <name evidence="1" type="ORF">HF394_17015</name>
</gene>